<feature type="binding site" evidence="5">
    <location>
        <position position="232"/>
    </location>
    <ligand>
        <name>sucrose</name>
        <dbReference type="ChEBI" id="CHEBI:17992"/>
    </ligand>
</feature>
<dbReference type="NCBIfam" id="TIGR03852">
    <property type="entry name" value="sucrose_gtfA"/>
    <property type="match status" value="1"/>
</dbReference>
<evidence type="ECO:0000256" key="4">
    <source>
        <dbReference type="PIRSR" id="PIRSR003059-1"/>
    </source>
</evidence>
<feature type="binding site" evidence="5">
    <location>
        <position position="399"/>
    </location>
    <ligand>
        <name>sucrose</name>
        <dbReference type="ChEBI" id="CHEBI:17992"/>
    </ligand>
</feature>
<dbReference type="PANTHER" id="PTHR38784:SF1">
    <property type="entry name" value="SUCROSE PHOSPHORYLASE"/>
    <property type="match status" value="1"/>
</dbReference>
<feature type="active site" description="Nucleophile" evidence="4">
    <location>
        <position position="192"/>
    </location>
</feature>
<keyword evidence="2" id="KW-0328">Glycosyltransferase</keyword>
<accession>A0A0F4KSK4</accession>
<feature type="domain" description="Glycosyl hydrolase family 13 catalytic" evidence="6">
    <location>
        <begin position="6"/>
        <end position="403"/>
    </location>
</feature>
<feature type="active site" description="Proton donor" evidence="4">
    <location>
        <position position="232"/>
    </location>
</feature>
<dbReference type="Pfam" id="PF00128">
    <property type="entry name" value="Alpha-amylase"/>
    <property type="match status" value="1"/>
</dbReference>
<dbReference type="InterPro" id="IPR017853">
    <property type="entry name" value="GH"/>
</dbReference>
<feature type="binding site" evidence="5">
    <location>
        <position position="50"/>
    </location>
    <ligand>
        <name>substrate</name>
    </ligand>
</feature>
<dbReference type="Gene3D" id="2.20.220.10">
    <property type="entry name" value="alpha-Amylases"/>
    <property type="match status" value="1"/>
</dbReference>
<dbReference type="InterPro" id="IPR016377">
    <property type="entry name" value="Sucrose_GGa_phosphorylase-rel"/>
</dbReference>
<dbReference type="InterPro" id="IPR022527">
    <property type="entry name" value="Sucrose_phospho"/>
</dbReference>
<evidence type="ECO:0000256" key="2">
    <source>
        <dbReference type="ARBA" id="ARBA00022676"/>
    </source>
</evidence>
<evidence type="ECO:0000259" key="6">
    <source>
        <dbReference type="SMART" id="SM00642"/>
    </source>
</evidence>
<dbReference type="Proteomes" id="UP000033648">
    <property type="component" value="Unassembled WGS sequence"/>
</dbReference>
<feature type="binding site" evidence="5">
    <location>
        <position position="88"/>
    </location>
    <ligand>
        <name>sucrose</name>
        <dbReference type="ChEBI" id="CHEBI:17992"/>
    </ligand>
</feature>
<gene>
    <name evidence="7" type="ORF">JF69_15750</name>
</gene>
<dbReference type="SMART" id="SM00642">
    <property type="entry name" value="Aamy"/>
    <property type="match status" value="1"/>
</dbReference>
<dbReference type="GO" id="GO:0005975">
    <property type="term" value="P:carbohydrate metabolic process"/>
    <property type="evidence" value="ECO:0007669"/>
    <property type="project" value="InterPro"/>
</dbReference>
<feature type="binding site" evidence="5">
    <location>
        <begin position="289"/>
        <end position="290"/>
    </location>
    <ligand>
        <name>sucrose</name>
        <dbReference type="ChEBI" id="CHEBI:17992"/>
    </ligand>
</feature>
<feature type="binding site" evidence="5">
    <location>
        <begin position="342"/>
        <end position="345"/>
    </location>
    <ligand>
        <name>sucrose</name>
        <dbReference type="ChEBI" id="CHEBI:17992"/>
    </ligand>
</feature>
<evidence type="ECO:0000256" key="3">
    <source>
        <dbReference type="ARBA" id="ARBA00022679"/>
    </source>
</evidence>
<dbReference type="OrthoDB" id="9805159at2"/>
<evidence type="ECO:0000313" key="7">
    <source>
        <dbReference type="EMBL" id="KJY49028.1"/>
    </source>
</evidence>
<organism evidence="7 8">
    <name type="scientific">Bifidobacterium asteroides</name>
    <dbReference type="NCBI Taxonomy" id="1684"/>
    <lineage>
        <taxon>Bacteria</taxon>
        <taxon>Bacillati</taxon>
        <taxon>Actinomycetota</taxon>
        <taxon>Actinomycetes</taxon>
        <taxon>Bifidobacteriales</taxon>
        <taxon>Bifidobacteriaceae</taxon>
        <taxon>Bifidobacterium</taxon>
    </lineage>
</organism>
<dbReference type="GO" id="GO:0004645">
    <property type="term" value="F:1,4-alpha-oligoglucan phosphorylase activity"/>
    <property type="evidence" value="ECO:0007669"/>
    <property type="project" value="InterPro"/>
</dbReference>
<protein>
    <submittedName>
        <fullName evidence="7">Sucrose phosphorylase</fullName>
    </submittedName>
</protein>
<dbReference type="InterPro" id="IPR045857">
    <property type="entry name" value="O16G_dom_2"/>
</dbReference>
<comment type="similarity">
    <text evidence="1">Belongs to the glycosyl hydrolase 13 family. Sucrose phosphorylase subfamily.</text>
</comment>
<dbReference type="InterPro" id="IPR006047">
    <property type="entry name" value="GH13_cat_dom"/>
</dbReference>
<dbReference type="Gene3D" id="3.90.400.10">
    <property type="entry name" value="Oligo-1,6-glucosidase, Domain 2"/>
    <property type="match status" value="1"/>
</dbReference>
<dbReference type="CDD" id="cd11355">
    <property type="entry name" value="AmyAc_Sucrose_phosphorylase"/>
    <property type="match status" value="1"/>
</dbReference>
<keyword evidence="3" id="KW-0808">Transferase</keyword>
<feature type="binding site" evidence="5">
    <location>
        <begin position="190"/>
        <end position="192"/>
    </location>
    <ligand>
        <name>sucrose</name>
        <dbReference type="ChEBI" id="CHEBI:17992"/>
    </ligand>
</feature>
<evidence type="ECO:0000256" key="5">
    <source>
        <dbReference type="PIRSR" id="PIRSR003059-2"/>
    </source>
</evidence>
<dbReference type="Gene3D" id="3.20.20.80">
    <property type="entry name" value="Glycosidases"/>
    <property type="match status" value="1"/>
</dbReference>
<evidence type="ECO:0000256" key="1">
    <source>
        <dbReference type="ARBA" id="ARBA00008452"/>
    </source>
</evidence>
<dbReference type="AlphaFoldDB" id="A0A0F4KSK4"/>
<reference evidence="7 8" key="1">
    <citation type="submission" date="2014-12" db="EMBL/GenBank/DDBJ databases">
        <title>Comparative genomics of the lactic acid bacteria isolated from the honey bee gut.</title>
        <authorList>
            <person name="Ellegaard K.M."/>
            <person name="Tamarit D."/>
            <person name="Javelind E."/>
            <person name="Olofsson T."/>
            <person name="Andersson S.G."/>
            <person name="Vasquez A."/>
        </authorList>
    </citation>
    <scope>NUCLEOTIDE SEQUENCE [LARGE SCALE GENOMIC DNA]</scope>
    <source>
        <strain evidence="7 8">Bin2</strain>
    </source>
</reference>
<comment type="caution">
    <text evidence="7">The sequence shown here is derived from an EMBL/GenBank/DDBJ whole genome shotgun (WGS) entry which is preliminary data.</text>
</comment>
<sequence>MDNKVQLITYANRFGGDTLASLTRVLRTYFDGVYQGVHILPFFTPYDGADAGFDPIDHRQVDPRLGTWDDVAELSRSHKIMVDAIVNHMSSESEQFQEVMARGKASPYYPMFLTLSSVFPNGADEEDLARIYRPRPGLPFTHYTWAGKTRLVWTTFTPQQVDIDTDSSQGWAYLTSILDRLAASNVSYIRLDAVGYGAKQAGTSCFMTPKTFDLITRIKQEAATRGLETLIEVHSNYRKQIDIASKVDRVYDFALPPLLLHTIFTGDIEALAHWIEVRPINAVTVLDTHDGIGVIDIGADQMDRSLKGLVDDAAVDQLVRTIHCNTHGQSKAATGAAASNLDLYQINTTYYSALACHDRAYLAARAVQFFLPGVPQVYYVGALAGANDMDLLAKTRNGRDINRHYYTKGEIERNLTRPVVRSLNALCRLRNKLDAFNGKFSYRIDATRNVLRLVWQGKTSEAELIFCPSAAVGTFPALSDRTETIGENGGNVSPQSSGDDPSLATLVWSDAQGSHLCRDLLTDLGE</sequence>
<dbReference type="SUPFAM" id="SSF51445">
    <property type="entry name" value="(Trans)glycosidases"/>
    <property type="match status" value="1"/>
</dbReference>
<name>A0A0F4KSK4_9BIFI</name>
<evidence type="ECO:0000313" key="8">
    <source>
        <dbReference type="Proteomes" id="UP000033648"/>
    </source>
</evidence>
<proteinExistence type="inferred from homology"/>
<dbReference type="PANTHER" id="PTHR38784">
    <property type="entry name" value="SUCROSE PHOSPHORYLASE"/>
    <property type="match status" value="1"/>
</dbReference>
<dbReference type="EMBL" id="JWME01000014">
    <property type="protein sequence ID" value="KJY49028.1"/>
    <property type="molecule type" value="Genomic_DNA"/>
</dbReference>
<dbReference type="PATRIC" id="fig|1684.4.peg.1696"/>
<dbReference type="PIRSF" id="PIRSF003059">
    <property type="entry name" value="Sucrose_phosphorylase"/>
    <property type="match status" value="1"/>
</dbReference>